<comment type="catalytic activity">
    <reaction evidence="6 7">
        <text>(6S)-NADPHX + ATP = ADP + phosphate + NADPH + H(+)</text>
        <dbReference type="Rhea" id="RHEA:32231"/>
        <dbReference type="ChEBI" id="CHEBI:15378"/>
        <dbReference type="ChEBI" id="CHEBI:30616"/>
        <dbReference type="ChEBI" id="CHEBI:43474"/>
        <dbReference type="ChEBI" id="CHEBI:57783"/>
        <dbReference type="ChEBI" id="CHEBI:64076"/>
        <dbReference type="ChEBI" id="CHEBI:456216"/>
        <dbReference type="EC" id="4.2.1.93"/>
    </reaction>
</comment>
<evidence type="ECO:0000313" key="10">
    <source>
        <dbReference type="Proteomes" id="UP000594260"/>
    </source>
</evidence>
<comment type="cofactor">
    <cofactor evidence="7">
        <name>Mg(2+)</name>
        <dbReference type="ChEBI" id="CHEBI:18420"/>
    </cofactor>
</comment>
<evidence type="ECO:0000256" key="4">
    <source>
        <dbReference type="ARBA" id="ARBA00023027"/>
    </source>
</evidence>
<keyword evidence="4 7" id="KW-0520">NAD</keyword>
<dbReference type="Gene3D" id="3.40.1190.20">
    <property type="match status" value="1"/>
</dbReference>
<evidence type="ECO:0000259" key="8">
    <source>
        <dbReference type="PROSITE" id="PS51383"/>
    </source>
</evidence>
<feature type="binding site" evidence="7">
    <location>
        <begin position="168"/>
        <end position="174"/>
    </location>
    <ligand>
        <name>(6S)-NADPHX</name>
        <dbReference type="ChEBI" id="CHEBI:64076"/>
    </ligand>
</feature>
<dbReference type="EC" id="4.2.1.93" evidence="7"/>
<accession>A0A7M7JZE9</accession>
<dbReference type="SUPFAM" id="SSF53613">
    <property type="entry name" value="Ribokinase-like"/>
    <property type="match status" value="1"/>
</dbReference>
<comment type="similarity">
    <text evidence="7">Belongs to the NnrD/CARKD family.</text>
</comment>
<sequence>MAKNGKSSIAGVNEYQRYVCSVVPTLEFGSHKGQCGRIGVIGGSEVFVGAPFYASMAALRLGADLVYVFTTQSAANPLKSYSPELMVHPYLDNKDCVQLMDATLPKLHALVVGCGLSSHPEVHAAVVHIIKRARELNMPIVLDASVFPLIVSQLDLVRGYKGAVLTPNFSEFKNLYKHVCKKEFTAKQATPESVEALASSMGNVTILAKGGVDIVSDGLSLVLGDETGSPRRCGGQGDILAGLLGVFSYWAFNAQKTGMLSQACPLGPGIVAGLGASMVTRRCARQAFRRMKRSTLSTDIVDEIRDSFAVLFPVD</sequence>
<dbReference type="InterPro" id="IPR000631">
    <property type="entry name" value="CARKD"/>
</dbReference>
<evidence type="ECO:0000256" key="5">
    <source>
        <dbReference type="ARBA" id="ARBA00023239"/>
    </source>
</evidence>
<evidence type="ECO:0000313" key="9">
    <source>
        <dbReference type="EnsemblMetazoa" id="XP_022659395"/>
    </source>
</evidence>
<feature type="binding site" evidence="7">
    <location>
        <begin position="228"/>
        <end position="237"/>
    </location>
    <ligand>
        <name>ATP</name>
        <dbReference type="ChEBI" id="CHEBI:30616"/>
    </ligand>
</feature>
<evidence type="ECO:0000256" key="1">
    <source>
        <dbReference type="ARBA" id="ARBA00022741"/>
    </source>
</evidence>
<comment type="catalytic activity">
    <reaction evidence="7">
        <text>(6S)-NADHX + ATP = ADP + phosphate + NADH + H(+)</text>
        <dbReference type="Rhea" id="RHEA:19017"/>
        <dbReference type="ChEBI" id="CHEBI:15378"/>
        <dbReference type="ChEBI" id="CHEBI:30616"/>
        <dbReference type="ChEBI" id="CHEBI:43474"/>
        <dbReference type="ChEBI" id="CHEBI:57945"/>
        <dbReference type="ChEBI" id="CHEBI:64074"/>
        <dbReference type="ChEBI" id="CHEBI:456216"/>
        <dbReference type="EC" id="4.2.1.93"/>
    </reaction>
</comment>
<dbReference type="OMA" id="WRAAYHN"/>
<proteinExistence type="inferred from homology"/>
<organism evidence="9 10">
    <name type="scientific">Varroa destructor</name>
    <name type="common">Honeybee mite</name>
    <dbReference type="NCBI Taxonomy" id="109461"/>
    <lineage>
        <taxon>Eukaryota</taxon>
        <taxon>Metazoa</taxon>
        <taxon>Ecdysozoa</taxon>
        <taxon>Arthropoda</taxon>
        <taxon>Chelicerata</taxon>
        <taxon>Arachnida</taxon>
        <taxon>Acari</taxon>
        <taxon>Parasitiformes</taxon>
        <taxon>Mesostigmata</taxon>
        <taxon>Gamasina</taxon>
        <taxon>Dermanyssoidea</taxon>
        <taxon>Varroidae</taxon>
        <taxon>Varroa</taxon>
    </lineage>
</organism>
<dbReference type="RefSeq" id="XP_022659394.1">
    <property type="nucleotide sequence ID" value="XM_022803659.1"/>
</dbReference>
<dbReference type="GO" id="GO:0110051">
    <property type="term" value="P:metabolite repair"/>
    <property type="evidence" value="ECO:0007669"/>
    <property type="project" value="TreeGrafter"/>
</dbReference>
<evidence type="ECO:0000256" key="2">
    <source>
        <dbReference type="ARBA" id="ARBA00022840"/>
    </source>
</evidence>
<feature type="binding site" evidence="7">
    <location>
        <position position="238"/>
    </location>
    <ligand>
        <name>(6S)-NADPHX</name>
        <dbReference type="ChEBI" id="CHEBI:64076"/>
    </ligand>
</feature>
<dbReference type="GeneID" id="111249604"/>
<dbReference type="NCBIfam" id="TIGR00196">
    <property type="entry name" value="yjeF_cterm"/>
    <property type="match status" value="1"/>
</dbReference>
<keyword evidence="1 7" id="KW-0547">Nucleotide-binding</keyword>
<dbReference type="EnsemblMetazoa" id="XM_022803659">
    <property type="protein sequence ID" value="XP_022659394"/>
    <property type="gene ID" value="LOC111249604"/>
</dbReference>
<keyword evidence="3" id="KW-0521">NADP</keyword>
<dbReference type="RefSeq" id="XP_022659395.1">
    <property type="nucleotide sequence ID" value="XM_022803660.1"/>
</dbReference>
<protein>
    <recommendedName>
        <fullName evidence="7">ATP-dependent (S)-NAD(P)H-hydrate dehydratase</fullName>
        <ecNumber evidence="7">4.2.1.93</ecNumber>
    </recommendedName>
    <alternativeName>
        <fullName evidence="7">ATP-dependent NAD(P)HX dehydratase</fullName>
    </alternativeName>
</protein>
<name>A0A7M7JZE9_VARDE</name>
<dbReference type="PANTHER" id="PTHR12592:SF0">
    <property type="entry name" value="ATP-DEPENDENT (S)-NAD(P)H-HYDRATE DEHYDRATASE"/>
    <property type="match status" value="1"/>
</dbReference>
<feature type="binding site" evidence="7">
    <location>
        <position position="115"/>
    </location>
    <ligand>
        <name>(6S)-NADPHX</name>
        <dbReference type="ChEBI" id="CHEBI:64076"/>
    </ligand>
</feature>
<keyword evidence="10" id="KW-1185">Reference proteome</keyword>
<evidence type="ECO:0000256" key="6">
    <source>
        <dbReference type="ARBA" id="ARBA00047472"/>
    </source>
</evidence>
<dbReference type="PANTHER" id="PTHR12592">
    <property type="entry name" value="ATP-DEPENDENT (S)-NAD(P)H-HYDRATE DEHYDRATASE FAMILY MEMBER"/>
    <property type="match status" value="1"/>
</dbReference>
<dbReference type="EnsemblMetazoa" id="XM_022803663">
    <property type="protein sequence ID" value="XP_022659398"/>
    <property type="gene ID" value="LOC111249604"/>
</dbReference>
<dbReference type="CDD" id="cd01171">
    <property type="entry name" value="YXKO-related"/>
    <property type="match status" value="1"/>
</dbReference>
<comment type="function">
    <text evidence="7">Catalyzes the dehydration of the S-form of NAD(P)HX at the expense of ATP, which is converted to ADP. Together with NAD(P)HX epimerase, which catalyzes the epimerization of the S- and R-forms, the enzyme allows the repair of both epimers of NAD(P)HX, a damaged form of NAD(P)H that is a result of enzymatic or heat-dependent hydration.</text>
</comment>
<dbReference type="Pfam" id="PF01256">
    <property type="entry name" value="Carb_kinase"/>
    <property type="match status" value="1"/>
</dbReference>
<dbReference type="AlphaFoldDB" id="A0A7M7JZE9"/>
<dbReference type="HAMAP" id="MF_01965">
    <property type="entry name" value="NADHX_dehydratase"/>
    <property type="match status" value="1"/>
</dbReference>
<dbReference type="RefSeq" id="XP_022659398.1">
    <property type="nucleotide sequence ID" value="XM_022803663.1"/>
</dbReference>
<feature type="domain" description="YjeF C-terminal" evidence="8">
    <location>
        <begin position="15"/>
        <end position="311"/>
    </location>
</feature>
<dbReference type="GO" id="GO:0047453">
    <property type="term" value="F:ATP-dependent NAD(P)H-hydrate dehydratase activity"/>
    <property type="evidence" value="ECO:0007669"/>
    <property type="project" value="UniProtKB-UniRule"/>
</dbReference>
<dbReference type="InterPro" id="IPR029056">
    <property type="entry name" value="Ribokinase-like"/>
</dbReference>
<dbReference type="CTD" id="55739"/>
<feature type="binding site" evidence="7">
    <location>
        <begin position="209"/>
        <end position="213"/>
    </location>
    <ligand>
        <name>ATP</name>
        <dbReference type="ChEBI" id="CHEBI:30616"/>
    </ligand>
</feature>
<dbReference type="EnsemblMetazoa" id="XM_022803660">
    <property type="protein sequence ID" value="XP_022659395"/>
    <property type="gene ID" value="LOC111249604"/>
</dbReference>
<dbReference type="Proteomes" id="UP000594260">
    <property type="component" value="Unplaced"/>
</dbReference>
<dbReference type="GO" id="GO:0046496">
    <property type="term" value="P:nicotinamide nucleotide metabolic process"/>
    <property type="evidence" value="ECO:0007669"/>
    <property type="project" value="UniProtKB-UniRule"/>
</dbReference>
<dbReference type="EnsemblMetazoa" id="XM_022803661">
    <property type="protein sequence ID" value="XP_022659396"/>
    <property type="gene ID" value="LOC111249604"/>
</dbReference>
<evidence type="ECO:0000256" key="3">
    <source>
        <dbReference type="ARBA" id="ARBA00022857"/>
    </source>
</evidence>
<keyword evidence="2 7" id="KW-0067">ATP-binding</keyword>
<reference evidence="9" key="1">
    <citation type="submission" date="2021-01" db="UniProtKB">
        <authorList>
            <consortium name="EnsemblMetazoa"/>
        </authorList>
    </citation>
    <scope>IDENTIFICATION</scope>
</reference>
<dbReference type="PROSITE" id="PS51383">
    <property type="entry name" value="YJEF_C_3"/>
    <property type="match status" value="1"/>
</dbReference>
<keyword evidence="7" id="KW-0597">Phosphoprotein</keyword>
<dbReference type="GO" id="GO:0005524">
    <property type="term" value="F:ATP binding"/>
    <property type="evidence" value="ECO:0007669"/>
    <property type="project" value="UniProtKB-KW"/>
</dbReference>
<evidence type="ECO:0000256" key="7">
    <source>
        <dbReference type="HAMAP-Rule" id="MF_03157"/>
    </source>
</evidence>
<keyword evidence="5 7" id="KW-0456">Lyase</keyword>
<dbReference type="RefSeq" id="XP_022659396.1">
    <property type="nucleotide sequence ID" value="XM_022803661.1"/>
</dbReference>